<organism evidence="2 3">
    <name type="scientific">Candidatus Yanofskybacteria bacterium RIFOXYD1_FULL_42_10</name>
    <dbReference type="NCBI Taxonomy" id="1802718"/>
    <lineage>
        <taxon>Bacteria</taxon>
        <taxon>Candidatus Yanofskyibacteriota</taxon>
    </lineage>
</organism>
<feature type="signal peptide" evidence="1">
    <location>
        <begin position="1"/>
        <end position="20"/>
    </location>
</feature>
<comment type="caution">
    <text evidence="2">The sequence shown here is derived from an EMBL/GenBank/DDBJ whole genome shotgun (WGS) entry which is preliminary data.</text>
</comment>
<dbReference type="Proteomes" id="UP000178043">
    <property type="component" value="Unassembled WGS sequence"/>
</dbReference>
<feature type="chain" id="PRO_5009535872" evidence="1">
    <location>
        <begin position="21"/>
        <end position="177"/>
    </location>
</feature>
<accession>A0A1F8HV82</accession>
<proteinExistence type="predicted"/>
<keyword evidence="1" id="KW-0732">Signal</keyword>
<name>A0A1F8HV82_9BACT</name>
<dbReference type="EMBL" id="MGLG01000043">
    <property type="protein sequence ID" value="OGN40836.1"/>
    <property type="molecule type" value="Genomic_DNA"/>
</dbReference>
<sequence>MRFLIIVSVLVIFLGAFAQAEEVSVQDFSALFSAPAEISSLADSFVYKNFKILIFNDSNGFRFEAHKILKVNGQSIRSDKAIRYFGQGFQQYTWDETKNCAGINDYFLLAGNTYRGWNQWSCATAGEMPTWTSFRRGQIIYVSYEYGREWAWAQYWNTKKGAETAAKKFVNFVTGIR</sequence>
<reference evidence="2 3" key="1">
    <citation type="journal article" date="2016" name="Nat. Commun.">
        <title>Thousands of microbial genomes shed light on interconnected biogeochemical processes in an aquifer system.</title>
        <authorList>
            <person name="Anantharaman K."/>
            <person name="Brown C.T."/>
            <person name="Hug L.A."/>
            <person name="Sharon I."/>
            <person name="Castelle C.J."/>
            <person name="Probst A.J."/>
            <person name="Thomas B.C."/>
            <person name="Singh A."/>
            <person name="Wilkins M.J."/>
            <person name="Karaoz U."/>
            <person name="Brodie E.L."/>
            <person name="Williams K.H."/>
            <person name="Hubbard S.S."/>
            <person name="Banfield J.F."/>
        </authorList>
    </citation>
    <scope>NUCLEOTIDE SEQUENCE [LARGE SCALE GENOMIC DNA]</scope>
</reference>
<gene>
    <name evidence="2" type="ORF">A2606_03430</name>
</gene>
<dbReference type="AlphaFoldDB" id="A0A1F8HV82"/>
<evidence type="ECO:0000313" key="2">
    <source>
        <dbReference type="EMBL" id="OGN40836.1"/>
    </source>
</evidence>
<protein>
    <submittedName>
        <fullName evidence="2">Uncharacterized protein</fullName>
    </submittedName>
</protein>
<evidence type="ECO:0000256" key="1">
    <source>
        <dbReference type="SAM" id="SignalP"/>
    </source>
</evidence>
<evidence type="ECO:0000313" key="3">
    <source>
        <dbReference type="Proteomes" id="UP000178043"/>
    </source>
</evidence>